<protein>
    <submittedName>
        <fullName evidence="1">Uncharacterized protein</fullName>
    </submittedName>
</protein>
<name>A0A975BX72_9BACT</name>
<gene>
    <name evidence="1" type="ORF">dnm_095700</name>
</gene>
<accession>A0A975BX72</accession>
<dbReference type="AlphaFoldDB" id="A0A975BX72"/>
<sequence>MNYVCHCFWSLVAVYGRLKKSVKTEKTIKLTSAGLSTIRRASSLMKNQLMIKRSAKILFSHSFLSFSVVRIRSNCGSVKRNIPGRAGLRGKGILLFPKTDLLTNNILNSKRIDFFKLSLYKSFCSDYYNKRS</sequence>
<dbReference type="Proteomes" id="UP000663722">
    <property type="component" value="Chromosome"/>
</dbReference>
<evidence type="ECO:0000313" key="2">
    <source>
        <dbReference type="Proteomes" id="UP000663722"/>
    </source>
</evidence>
<evidence type="ECO:0000313" key="1">
    <source>
        <dbReference type="EMBL" id="QTA93469.1"/>
    </source>
</evidence>
<dbReference type="EMBL" id="CP061800">
    <property type="protein sequence ID" value="QTA93469.1"/>
    <property type="molecule type" value="Genomic_DNA"/>
</dbReference>
<organism evidence="1 2">
    <name type="scientific">Desulfonema magnum</name>
    <dbReference type="NCBI Taxonomy" id="45655"/>
    <lineage>
        <taxon>Bacteria</taxon>
        <taxon>Pseudomonadati</taxon>
        <taxon>Thermodesulfobacteriota</taxon>
        <taxon>Desulfobacteria</taxon>
        <taxon>Desulfobacterales</taxon>
        <taxon>Desulfococcaceae</taxon>
        <taxon>Desulfonema</taxon>
    </lineage>
</organism>
<dbReference type="KEGG" id="dmm:dnm_095700"/>
<proteinExistence type="predicted"/>
<keyword evidence="2" id="KW-1185">Reference proteome</keyword>
<reference evidence="1" key="1">
    <citation type="journal article" date="2021" name="Microb. Physiol.">
        <title>Proteogenomic Insights into the Physiology of Marine, Sulfate-Reducing, Filamentous Desulfonema limicola and Desulfonema magnum.</title>
        <authorList>
            <person name="Schnaars V."/>
            <person name="Wohlbrand L."/>
            <person name="Scheve S."/>
            <person name="Hinrichs C."/>
            <person name="Reinhardt R."/>
            <person name="Rabus R."/>
        </authorList>
    </citation>
    <scope>NUCLEOTIDE SEQUENCE</scope>
    <source>
        <strain evidence="1">4be13</strain>
    </source>
</reference>